<feature type="transmembrane region" description="Helical" evidence="2">
    <location>
        <begin position="71"/>
        <end position="96"/>
    </location>
</feature>
<keyword evidence="3" id="KW-1185">Reference proteome</keyword>
<sequence>MSGEVTYATVKFSKSSETELVESSDYKPTDDHEVPAMELSEEAENRRKRVESTVEMVKSRAVKGHRNLWKIWCPFAFISLLMNVVVLAGLGTLFFWNFHKSIMCNTTEVESQRNLKDMIDNLTFLKNTMGDFVSEYILLKNKTCCAIATFTNCTHECYDKTQGSILKHLEKNLTSLRTILENIFCHCTQWKNMTSYTVSNCTKNAVKFNSCPTTDEWLSKLWYIYTMEYY</sequence>
<evidence type="ECO:0000256" key="1">
    <source>
        <dbReference type="SAM" id="MobiDB-lite"/>
    </source>
</evidence>
<accession>A0ABM3XNG3</accession>
<keyword evidence="2" id="KW-0472">Membrane</keyword>
<evidence type="ECO:0000313" key="3">
    <source>
        <dbReference type="Proteomes" id="UP001652624"/>
    </source>
</evidence>
<reference evidence="4" key="1">
    <citation type="submission" date="2025-08" db="UniProtKB">
        <authorList>
            <consortium name="RefSeq"/>
        </authorList>
    </citation>
    <scope>IDENTIFICATION</scope>
</reference>
<dbReference type="RefSeq" id="XP_060050356.1">
    <property type="nucleotide sequence ID" value="XM_060194373.1"/>
</dbReference>
<feature type="region of interest" description="Disordered" evidence="1">
    <location>
        <begin position="13"/>
        <end position="46"/>
    </location>
</feature>
<evidence type="ECO:0000256" key="2">
    <source>
        <dbReference type="SAM" id="Phobius"/>
    </source>
</evidence>
<name>A0ABM3XNG3_ERIEU</name>
<dbReference type="Proteomes" id="UP001652624">
    <property type="component" value="Chromosome 7"/>
</dbReference>
<dbReference type="GeneID" id="132539413"/>
<proteinExistence type="predicted"/>
<keyword evidence="2" id="KW-0812">Transmembrane</keyword>
<organism evidence="3 4">
    <name type="scientific">Erinaceus europaeus</name>
    <name type="common">Western European hedgehog</name>
    <dbReference type="NCBI Taxonomy" id="9365"/>
    <lineage>
        <taxon>Eukaryota</taxon>
        <taxon>Metazoa</taxon>
        <taxon>Chordata</taxon>
        <taxon>Craniata</taxon>
        <taxon>Vertebrata</taxon>
        <taxon>Euteleostomi</taxon>
        <taxon>Mammalia</taxon>
        <taxon>Eutheria</taxon>
        <taxon>Laurasiatheria</taxon>
        <taxon>Eulipotyphla</taxon>
        <taxon>Erinaceidae</taxon>
        <taxon>Erinaceinae</taxon>
        <taxon>Erinaceus</taxon>
    </lineage>
</organism>
<protein>
    <submittedName>
        <fullName evidence="4">Uncharacterized protein LOC132539413</fullName>
    </submittedName>
</protein>
<feature type="compositionally biased region" description="Basic and acidic residues" evidence="1">
    <location>
        <begin position="24"/>
        <end position="35"/>
    </location>
</feature>
<keyword evidence="2" id="KW-1133">Transmembrane helix</keyword>
<gene>
    <name evidence="4" type="primary">LOC132539413</name>
</gene>
<evidence type="ECO:0000313" key="4">
    <source>
        <dbReference type="RefSeq" id="XP_060050356.1"/>
    </source>
</evidence>